<dbReference type="PANTHER" id="PTHR33437">
    <property type="entry name" value="OS06G0361200 PROTEIN"/>
    <property type="match status" value="1"/>
</dbReference>
<organism evidence="2">
    <name type="scientific">Sesamum latifolium</name>
    <dbReference type="NCBI Taxonomy" id="2727402"/>
    <lineage>
        <taxon>Eukaryota</taxon>
        <taxon>Viridiplantae</taxon>
        <taxon>Streptophyta</taxon>
        <taxon>Embryophyta</taxon>
        <taxon>Tracheophyta</taxon>
        <taxon>Spermatophyta</taxon>
        <taxon>Magnoliopsida</taxon>
        <taxon>eudicotyledons</taxon>
        <taxon>Gunneridae</taxon>
        <taxon>Pentapetalae</taxon>
        <taxon>asterids</taxon>
        <taxon>lamiids</taxon>
        <taxon>Lamiales</taxon>
        <taxon>Pedaliaceae</taxon>
        <taxon>Sesamum</taxon>
    </lineage>
</organism>
<evidence type="ECO:0000256" key="1">
    <source>
        <dbReference type="SAM" id="MobiDB-lite"/>
    </source>
</evidence>
<reference evidence="2" key="1">
    <citation type="submission" date="2020-06" db="EMBL/GenBank/DDBJ databases">
        <authorList>
            <person name="Li T."/>
            <person name="Hu X."/>
            <person name="Zhang T."/>
            <person name="Song X."/>
            <person name="Zhang H."/>
            <person name="Dai N."/>
            <person name="Sheng W."/>
            <person name="Hou X."/>
            <person name="Wei L."/>
        </authorList>
    </citation>
    <scope>NUCLEOTIDE SEQUENCE</scope>
    <source>
        <strain evidence="2">KEN1</strain>
        <tissue evidence="2">Leaf</tissue>
    </source>
</reference>
<proteinExistence type="predicted"/>
<feature type="compositionally biased region" description="Basic and acidic residues" evidence="1">
    <location>
        <begin position="116"/>
        <end position="126"/>
    </location>
</feature>
<feature type="compositionally biased region" description="Low complexity" evidence="1">
    <location>
        <begin position="106"/>
        <end position="115"/>
    </location>
</feature>
<comment type="caution">
    <text evidence="2">The sequence shown here is derived from an EMBL/GenBank/DDBJ whole genome shotgun (WGS) entry which is preliminary data.</text>
</comment>
<gene>
    <name evidence="2" type="ORF">Slati_2761300</name>
</gene>
<feature type="compositionally biased region" description="Polar residues" evidence="1">
    <location>
        <begin position="132"/>
        <end position="146"/>
    </location>
</feature>
<accession>A0AAW2VZD3</accession>
<feature type="compositionally biased region" description="Polar residues" evidence="1">
    <location>
        <begin position="14"/>
        <end position="52"/>
    </location>
</feature>
<dbReference type="PANTHER" id="PTHR33437:SF2">
    <property type="entry name" value="OS06G0361200 PROTEIN"/>
    <property type="match status" value="1"/>
</dbReference>
<evidence type="ECO:0000313" key="2">
    <source>
        <dbReference type="EMBL" id="KAL0434270.1"/>
    </source>
</evidence>
<sequence>MAPKRNQVAMNEKNVINSTTVGQSSTGSKIVNTVPSDGSNSASPIEINPKSTPFATLPAMVTEATTMDEQVAQMAQAIADLQKIVEDKDLQIAQLMNKLEPTNVGESSHNHSSASKHAEKEKRADEEPPMQESVQKSSHSTTSIAALSAQQLQEMIANTIKAQYGESA</sequence>
<reference evidence="2" key="2">
    <citation type="journal article" date="2024" name="Plant">
        <title>Genomic evolution and insights into agronomic trait innovations of Sesamum species.</title>
        <authorList>
            <person name="Miao H."/>
            <person name="Wang L."/>
            <person name="Qu L."/>
            <person name="Liu H."/>
            <person name="Sun Y."/>
            <person name="Le M."/>
            <person name="Wang Q."/>
            <person name="Wei S."/>
            <person name="Zheng Y."/>
            <person name="Lin W."/>
            <person name="Duan Y."/>
            <person name="Cao H."/>
            <person name="Xiong S."/>
            <person name="Wang X."/>
            <person name="Wei L."/>
            <person name="Li C."/>
            <person name="Ma Q."/>
            <person name="Ju M."/>
            <person name="Zhao R."/>
            <person name="Li G."/>
            <person name="Mu C."/>
            <person name="Tian Q."/>
            <person name="Mei H."/>
            <person name="Zhang T."/>
            <person name="Gao T."/>
            <person name="Zhang H."/>
        </authorList>
    </citation>
    <scope>NUCLEOTIDE SEQUENCE</scope>
    <source>
        <strain evidence="2">KEN1</strain>
    </source>
</reference>
<dbReference type="EMBL" id="JACGWN010000009">
    <property type="protein sequence ID" value="KAL0434270.1"/>
    <property type="molecule type" value="Genomic_DNA"/>
</dbReference>
<protein>
    <recommendedName>
        <fullName evidence="3">Ty3-gypsy retrotransposon protein</fullName>
    </recommendedName>
</protein>
<feature type="region of interest" description="Disordered" evidence="1">
    <location>
        <begin position="100"/>
        <end position="146"/>
    </location>
</feature>
<evidence type="ECO:0008006" key="3">
    <source>
        <dbReference type="Google" id="ProtNLM"/>
    </source>
</evidence>
<feature type="region of interest" description="Disordered" evidence="1">
    <location>
        <begin position="1"/>
        <end position="52"/>
    </location>
</feature>
<dbReference type="AlphaFoldDB" id="A0AAW2VZD3"/>
<name>A0AAW2VZD3_9LAMI</name>